<feature type="transmembrane region" description="Helical" evidence="1">
    <location>
        <begin position="44"/>
        <end position="62"/>
    </location>
</feature>
<gene>
    <name evidence="2" type="ordered locus">Deipr_0981</name>
</gene>
<organism evidence="2 3">
    <name type="scientific">Deinococcus proteolyticus (strain ATCC 35074 / DSM 20540 / JCM 6276 / NBRC 101906 / NCIMB 13154 / VKM Ac-1939 / CCM 2703 / MRP)</name>
    <dbReference type="NCBI Taxonomy" id="693977"/>
    <lineage>
        <taxon>Bacteria</taxon>
        <taxon>Thermotogati</taxon>
        <taxon>Deinococcota</taxon>
        <taxon>Deinococci</taxon>
        <taxon>Deinococcales</taxon>
        <taxon>Deinococcaceae</taxon>
        <taxon>Deinococcus</taxon>
    </lineage>
</organism>
<reference evidence="2 3" key="2">
    <citation type="journal article" date="2012" name="Stand. Genomic Sci.">
        <title>Complete genome sequence of the orange-red pigmented, radioresistant Deinococcus proteolyticus type strain (MRP(T)).</title>
        <authorList>
            <person name="Copeland A."/>
            <person name="Zeytun A."/>
            <person name="Yassawong M."/>
            <person name="Nolan M."/>
            <person name="Lucas S."/>
            <person name="Hammon N."/>
            <person name="Deshpande S."/>
            <person name="Cheng J.F."/>
            <person name="Han C."/>
            <person name="Tapia R."/>
            <person name="Goodwin L.A."/>
            <person name="Pitluck S."/>
            <person name="Mavromatis K."/>
            <person name="Liolios K."/>
            <person name="Pagani I."/>
            <person name="Ivanova N."/>
            <person name="Mikhailova N."/>
            <person name="Pati A."/>
            <person name="Chen A."/>
            <person name="Palaniappan K."/>
            <person name="Land M."/>
            <person name="Hauser L."/>
            <person name="Jeffries C.D."/>
            <person name="Brambilla E.M."/>
            <person name="Rohde M."/>
            <person name="Sikorski J."/>
            <person name="Pukall R."/>
            <person name="Goker M."/>
            <person name="Detter J.C."/>
            <person name="Woyke T."/>
            <person name="Bristow J."/>
            <person name="Eisen J.A."/>
            <person name="Markowitz V."/>
            <person name="Hugenholtz P."/>
            <person name="Kyrpides N.C."/>
            <person name="Klenk H.P."/>
            <person name="Lapidus A."/>
        </authorList>
    </citation>
    <scope>NUCLEOTIDE SEQUENCE [LARGE SCALE GENOMIC DNA]</scope>
    <source>
        <strain evidence="3">ATCC 35074 / DSM 20540 / JCM 6276 / NBRC 101906 / NCIMB 13154 / VKM Ac-1939 / CCM 2703 / MRP</strain>
    </source>
</reference>
<accession>F0RMZ5</accession>
<dbReference type="OrthoDB" id="61841at2"/>
<evidence type="ECO:0000256" key="1">
    <source>
        <dbReference type="SAM" id="Phobius"/>
    </source>
</evidence>
<evidence type="ECO:0000313" key="3">
    <source>
        <dbReference type="Proteomes" id="UP000007718"/>
    </source>
</evidence>
<keyword evidence="3" id="KW-1185">Reference proteome</keyword>
<keyword evidence="1" id="KW-1133">Transmembrane helix</keyword>
<dbReference type="AlphaFoldDB" id="F0RMZ5"/>
<protein>
    <submittedName>
        <fullName evidence="2">Uncharacterized protein</fullName>
    </submittedName>
</protein>
<name>F0RMZ5_DEIPM</name>
<dbReference type="RefSeq" id="WP_013614746.1">
    <property type="nucleotide sequence ID" value="NC_015161.1"/>
</dbReference>
<dbReference type="STRING" id="693977.Deipr_0981"/>
<dbReference type="Proteomes" id="UP000007718">
    <property type="component" value="Chromosome"/>
</dbReference>
<keyword evidence="1" id="KW-0472">Membrane</keyword>
<feature type="transmembrane region" description="Helical" evidence="1">
    <location>
        <begin position="16"/>
        <end position="37"/>
    </location>
</feature>
<dbReference type="EMBL" id="CP002536">
    <property type="protein sequence ID" value="ADY26137.1"/>
    <property type="molecule type" value="Genomic_DNA"/>
</dbReference>
<reference evidence="3" key="1">
    <citation type="submission" date="2011-02" db="EMBL/GenBank/DDBJ databases">
        <title>The complete sequence of chromosome of Deinococcus proteolyticus DSM 20540.</title>
        <authorList>
            <consortium name="US DOE Joint Genome Institute (JGI-PGF)"/>
            <person name="Lucas S."/>
            <person name="Copeland A."/>
            <person name="Lapidus A."/>
            <person name="Bruce D."/>
            <person name="Goodwin L."/>
            <person name="Pitluck S."/>
            <person name="Kyrpides N."/>
            <person name="Mavromatis K."/>
            <person name="Pagani I."/>
            <person name="Ivanova N."/>
            <person name="Ovchinnikova G."/>
            <person name="Zeytun A."/>
            <person name="Detter J.C."/>
            <person name="Han C."/>
            <person name="Land M."/>
            <person name="Hauser L."/>
            <person name="Markowitz V."/>
            <person name="Cheng J.-F."/>
            <person name="Hugenholtz P."/>
            <person name="Woyke T."/>
            <person name="Wu D."/>
            <person name="Pukall R."/>
            <person name="Steenblock K."/>
            <person name="Brambilla E."/>
            <person name="Klenk H.-P."/>
            <person name="Eisen J.A."/>
        </authorList>
    </citation>
    <scope>NUCLEOTIDE SEQUENCE [LARGE SCALE GENOMIC DNA]</scope>
    <source>
        <strain evidence="3">ATCC 35074 / DSM 20540 / JCM 6276 / NBRC 101906 / NCIMB 13154 / VKM Ac-1939 / CCM 2703 / MRP</strain>
    </source>
</reference>
<evidence type="ECO:0000313" key="2">
    <source>
        <dbReference type="EMBL" id="ADY26137.1"/>
    </source>
</evidence>
<dbReference type="KEGG" id="dpt:Deipr_0981"/>
<proteinExistence type="predicted"/>
<dbReference type="HOGENOM" id="CLU_091632_0_0_0"/>
<feature type="transmembrane region" description="Helical" evidence="1">
    <location>
        <begin position="115"/>
        <end position="138"/>
    </location>
</feature>
<keyword evidence="1" id="KW-0812">Transmembrane</keyword>
<sequence>MGEGLLATPFLERLNLWFLGAWGVLALYWLARVAFAARRRQRPAVSWWSIPGLLLLLLAPLLEVPALFGLGAALLLLAEWWPRAFVPVRRRPAWAWGLGPSLLGGAALLAQPATFLSLCGGAALALWGLAWLLAGLLWRPVRPPAVWLPPSSFGKVESPTFGTAVRWQPRQQPDPPELSVTLGPGWLLLHNESGQALHLRGWTPANRNAFLALDRALPSRAEYRLRRDPAQSGVRVWYTPAGSREVRVLHADWQEPAPERTLN</sequence>
<feature type="transmembrane region" description="Helical" evidence="1">
    <location>
        <begin position="93"/>
        <end position="109"/>
    </location>
</feature>